<dbReference type="SMART" id="SM00267">
    <property type="entry name" value="GGDEF"/>
    <property type="match status" value="1"/>
</dbReference>
<dbReference type="Gene3D" id="3.20.20.450">
    <property type="entry name" value="EAL domain"/>
    <property type="match status" value="1"/>
</dbReference>
<dbReference type="PROSITE" id="PS50113">
    <property type="entry name" value="PAC"/>
    <property type="match status" value="1"/>
</dbReference>
<dbReference type="SMART" id="SM00091">
    <property type="entry name" value="PAS"/>
    <property type="match status" value="1"/>
</dbReference>
<sequence>MNHSRMDFFPDHFQETDYGIADLVDIEQLRNLFERFTKATGFTIGFLDHPRMNVLIATGWKRICTDFHRRSPAAERSCFSSNQQLLKDLGKTDQAVVQICKHGLADCAIPIIVEGRHLASLATGQMLLNKPDLDQFTRQAEEFGFDTTDYLQALAEVNIVDEERLKAITNYLGAMAQMISQMGYAKLKLKNEMVRRKHSDAVIRIAAIAFESQEGMVITDASGIIMRVNKSFTDITGYAAEEAVGQNPRILTSGRHDRDFYEVMYLALKEDGVWAGEIWNKHKDGHIYPEWLTISAVTDDAKLLSHYVAIFTDISERFNAQAQIDTMTFLDPLTHLSNRRLLLDRLEQTLRVSARHSRKSALLFVDLDNFKVLNETLGHHQGDFLLKQVAERLKTCIPEGDTLAHLGSDEFAVMLEDLSEFDLEAATMAEAVATKILTALQQDFLLNQVPYHSSASIGIALFGGDTLNNSDQPLRHAELAMFQAKVNGRNMLRFFDTKMQTEVSAKAALESDLRVAVQKQQFVLHYQPQVQGVGHMTGAEVLVRWQHPERGMVSPADFIPLAEESGLILPIGQWVLESACTRLAAWADDPDLSHMTISVNVSARQFKHLDFVDSVLATLERTRAQPKNLKLELTESMLVDDVEAVIVKMGLLKACGVTFSLDDFGTGYSSLAYLKRLPLDQLKIDQAFVQNIVTDPNDGVIAKMVVVLAESMGLSVIAEGVELQTQVEFLASLGCHAYQGYLFSKPLPQDAFEAFAKSTPVDQQSVSLLH</sequence>
<dbReference type="InterPro" id="IPR001633">
    <property type="entry name" value="EAL_dom"/>
</dbReference>
<dbReference type="EMBL" id="MTEI01000013">
    <property type="protein sequence ID" value="OQW86803.1"/>
    <property type="molecule type" value="Genomic_DNA"/>
</dbReference>
<dbReference type="Pfam" id="PF00563">
    <property type="entry name" value="EAL"/>
    <property type="match status" value="1"/>
</dbReference>
<dbReference type="InterPro" id="IPR029787">
    <property type="entry name" value="Nucleotide_cyclase"/>
</dbReference>
<dbReference type="PROSITE" id="PS50112">
    <property type="entry name" value="PAS"/>
    <property type="match status" value="1"/>
</dbReference>
<dbReference type="Gene3D" id="3.30.70.270">
    <property type="match status" value="1"/>
</dbReference>
<dbReference type="AlphaFoldDB" id="A0A1W9KRE5"/>
<dbReference type="SUPFAM" id="SSF55785">
    <property type="entry name" value="PYP-like sensor domain (PAS domain)"/>
    <property type="match status" value="1"/>
</dbReference>
<dbReference type="Pfam" id="PF10114">
    <property type="entry name" value="PocR"/>
    <property type="match status" value="1"/>
</dbReference>
<dbReference type="PROSITE" id="PS50883">
    <property type="entry name" value="EAL"/>
    <property type="match status" value="1"/>
</dbReference>
<dbReference type="InterPro" id="IPR035919">
    <property type="entry name" value="EAL_sf"/>
</dbReference>
<dbReference type="PROSITE" id="PS50887">
    <property type="entry name" value="GGDEF"/>
    <property type="match status" value="1"/>
</dbReference>
<dbReference type="InterPro" id="IPR000160">
    <property type="entry name" value="GGDEF_dom"/>
</dbReference>
<name>A0A1W9KRE5_9BURK</name>
<evidence type="ECO:0008006" key="7">
    <source>
        <dbReference type="Google" id="ProtNLM"/>
    </source>
</evidence>
<feature type="domain" description="PAC" evidence="2">
    <location>
        <begin position="274"/>
        <end position="326"/>
    </location>
</feature>
<dbReference type="PANTHER" id="PTHR44757:SF2">
    <property type="entry name" value="BIOFILM ARCHITECTURE MAINTENANCE PROTEIN MBAA"/>
    <property type="match status" value="1"/>
</dbReference>
<feature type="domain" description="GGDEF" evidence="4">
    <location>
        <begin position="358"/>
        <end position="497"/>
    </location>
</feature>
<evidence type="ECO:0000313" key="5">
    <source>
        <dbReference type="EMBL" id="OQW86803.1"/>
    </source>
</evidence>
<evidence type="ECO:0000259" key="2">
    <source>
        <dbReference type="PROSITE" id="PS50113"/>
    </source>
</evidence>
<feature type="domain" description="PAS" evidence="1">
    <location>
        <begin position="216"/>
        <end position="247"/>
    </location>
</feature>
<dbReference type="SUPFAM" id="SSF141868">
    <property type="entry name" value="EAL domain-like"/>
    <property type="match status" value="1"/>
</dbReference>
<dbReference type="Proteomes" id="UP000192505">
    <property type="component" value="Unassembled WGS sequence"/>
</dbReference>
<dbReference type="Gene3D" id="3.30.450.20">
    <property type="entry name" value="PAS domain"/>
    <property type="match status" value="1"/>
</dbReference>
<dbReference type="NCBIfam" id="TIGR00229">
    <property type="entry name" value="sensory_box"/>
    <property type="match status" value="1"/>
</dbReference>
<feature type="domain" description="EAL" evidence="3">
    <location>
        <begin position="506"/>
        <end position="760"/>
    </location>
</feature>
<dbReference type="InterPro" id="IPR035965">
    <property type="entry name" value="PAS-like_dom_sf"/>
</dbReference>
<dbReference type="PANTHER" id="PTHR44757">
    <property type="entry name" value="DIGUANYLATE CYCLASE DGCP"/>
    <property type="match status" value="1"/>
</dbReference>
<dbReference type="CDD" id="cd01948">
    <property type="entry name" value="EAL"/>
    <property type="match status" value="1"/>
</dbReference>
<dbReference type="InterPro" id="IPR000014">
    <property type="entry name" value="PAS"/>
</dbReference>
<dbReference type="Pfam" id="PF13426">
    <property type="entry name" value="PAS_9"/>
    <property type="match status" value="1"/>
</dbReference>
<accession>A0A1W9KRE5</accession>
<dbReference type="CDD" id="cd00130">
    <property type="entry name" value="PAS"/>
    <property type="match status" value="1"/>
</dbReference>
<dbReference type="SUPFAM" id="SSF55073">
    <property type="entry name" value="Nucleotide cyclase"/>
    <property type="match status" value="1"/>
</dbReference>
<dbReference type="InterPro" id="IPR001610">
    <property type="entry name" value="PAC"/>
</dbReference>
<gene>
    <name evidence="5" type="ORF">BWK72_16000</name>
</gene>
<evidence type="ECO:0000259" key="3">
    <source>
        <dbReference type="PROSITE" id="PS50883"/>
    </source>
</evidence>
<dbReference type="InterPro" id="IPR052155">
    <property type="entry name" value="Biofilm_reg_signaling"/>
</dbReference>
<dbReference type="InterPro" id="IPR018771">
    <property type="entry name" value="PocR_dom"/>
</dbReference>
<dbReference type="FunFam" id="3.20.20.450:FF:000001">
    <property type="entry name" value="Cyclic di-GMP phosphodiesterase yahA"/>
    <property type="match status" value="1"/>
</dbReference>
<reference evidence="5 6" key="1">
    <citation type="submission" date="2017-01" db="EMBL/GenBank/DDBJ databases">
        <title>Novel large sulfur bacteria in the metagenomes of groundwater-fed chemosynthetic microbial mats in the Lake Huron basin.</title>
        <authorList>
            <person name="Sharrar A.M."/>
            <person name="Flood B.E."/>
            <person name="Bailey J.V."/>
            <person name="Jones D.S."/>
            <person name="Biddanda B."/>
            <person name="Ruberg S.A."/>
            <person name="Marcus D.N."/>
            <person name="Dick G.J."/>
        </authorList>
    </citation>
    <scope>NUCLEOTIDE SEQUENCE [LARGE SCALE GENOMIC DNA]</scope>
    <source>
        <strain evidence="5">A7</strain>
    </source>
</reference>
<evidence type="ECO:0000313" key="6">
    <source>
        <dbReference type="Proteomes" id="UP000192505"/>
    </source>
</evidence>
<comment type="caution">
    <text evidence="5">The sequence shown here is derived from an EMBL/GenBank/DDBJ whole genome shotgun (WGS) entry which is preliminary data.</text>
</comment>
<dbReference type="CDD" id="cd01949">
    <property type="entry name" value="GGDEF"/>
    <property type="match status" value="1"/>
</dbReference>
<evidence type="ECO:0000259" key="4">
    <source>
        <dbReference type="PROSITE" id="PS50887"/>
    </source>
</evidence>
<proteinExistence type="predicted"/>
<dbReference type="Pfam" id="PF00990">
    <property type="entry name" value="GGDEF"/>
    <property type="match status" value="1"/>
</dbReference>
<protein>
    <recommendedName>
        <fullName evidence="7">Diguanylate cyclase/phosphodiesterase with PAS/PAC sensor(S)</fullName>
    </recommendedName>
</protein>
<dbReference type="InterPro" id="IPR000700">
    <property type="entry name" value="PAS-assoc_C"/>
</dbReference>
<dbReference type="NCBIfam" id="TIGR00254">
    <property type="entry name" value="GGDEF"/>
    <property type="match status" value="1"/>
</dbReference>
<dbReference type="SMART" id="SM00052">
    <property type="entry name" value="EAL"/>
    <property type="match status" value="1"/>
</dbReference>
<dbReference type="InterPro" id="IPR043128">
    <property type="entry name" value="Rev_trsase/Diguanyl_cyclase"/>
</dbReference>
<dbReference type="SMART" id="SM00086">
    <property type="entry name" value="PAC"/>
    <property type="match status" value="1"/>
</dbReference>
<evidence type="ECO:0000259" key="1">
    <source>
        <dbReference type="PROSITE" id="PS50112"/>
    </source>
</evidence>
<organism evidence="5 6">
    <name type="scientific">Rhodoferax ferrireducens</name>
    <dbReference type="NCBI Taxonomy" id="192843"/>
    <lineage>
        <taxon>Bacteria</taxon>
        <taxon>Pseudomonadati</taxon>
        <taxon>Pseudomonadota</taxon>
        <taxon>Betaproteobacteria</taxon>
        <taxon>Burkholderiales</taxon>
        <taxon>Comamonadaceae</taxon>
        <taxon>Rhodoferax</taxon>
    </lineage>
</organism>